<sequence length="57" mass="6176">MGTLAMIKKEKTVKPKIWTSAAIGILGACWSTRISGDGTGDKHAFSLRLGLKETRML</sequence>
<proteinExistence type="predicted"/>
<accession>A0A1I6XAV4</accession>
<organism evidence="1 2">
    <name type="scientific">Methanosarcina thermophila</name>
    <dbReference type="NCBI Taxonomy" id="2210"/>
    <lineage>
        <taxon>Archaea</taxon>
        <taxon>Methanobacteriati</taxon>
        <taxon>Methanobacteriota</taxon>
        <taxon>Stenosarchaea group</taxon>
        <taxon>Methanomicrobia</taxon>
        <taxon>Methanosarcinales</taxon>
        <taxon>Methanosarcinaceae</taxon>
        <taxon>Methanosarcina</taxon>
    </lineage>
</organism>
<keyword evidence="2" id="KW-1185">Reference proteome</keyword>
<dbReference type="AlphaFoldDB" id="A0A1I6XAV4"/>
<reference evidence="1 2" key="1">
    <citation type="submission" date="2016-10" db="EMBL/GenBank/DDBJ databases">
        <authorList>
            <person name="Varghese N."/>
            <person name="Submissions S."/>
        </authorList>
    </citation>
    <scope>NUCLEOTIDE SEQUENCE [LARGE SCALE GENOMIC DNA]</scope>
    <source>
        <strain evidence="1 2">DSM 11855</strain>
    </source>
</reference>
<dbReference type="Proteomes" id="UP000323733">
    <property type="component" value="Unassembled WGS sequence"/>
</dbReference>
<evidence type="ECO:0000313" key="1">
    <source>
        <dbReference type="EMBL" id="SFT35201.1"/>
    </source>
</evidence>
<gene>
    <name evidence="1" type="ORF">SAMN02910340_00350</name>
</gene>
<name>A0A1I6XAV4_METTE</name>
<dbReference type="EMBL" id="FPAO01000001">
    <property type="protein sequence ID" value="SFT35201.1"/>
    <property type="molecule type" value="Genomic_DNA"/>
</dbReference>
<protein>
    <submittedName>
        <fullName evidence="1">Uncharacterized protein</fullName>
    </submittedName>
</protein>
<evidence type="ECO:0000313" key="2">
    <source>
        <dbReference type="Proteomes" id="UP000323733"/>
    </source>
</evidence>